<dbReference type="CDD" id="cd19509">
    <property type="entry name" value="RecA-like_VPS4-like"/>
    <property type="match status" value="1"/>
</dbReference>
<dbReference type="Gene3D" id="1.10.8.60">
    <property type="match status" value="1"/>
</dbReference>
<dbReference type="PANTHER" id="PTHR23074:SF81">
    <property type="entry name" value="26S PROTEASOME SUBUNIT YTA6-RELATED"/>
    <property type="match status" value="1"/>
</dbReference>
<gene>
    <name evidence="6" type="primary">TPHA0I01900</name>
    <name evidence="6" type="ordered locus">TPHA_0I01900</name>
</gene>
<dbReference type="InterPro" id="IPR003593">
    <property type="entry name" value="AAA+_ATPase"/>
</dbReference>
<comment type="similarity">
    <text evidence="1">Belongs to the AAA ATPase family.</text>
</comment>
<evidence type="ECO:0000256" key="3">
    <source>
        <dbReference type="ARBA" id="ARBA00022840"/>
    </source>
</evidence>
<dbReference type="EMBL" id="HE612864">
    <property type="protein sequence ID" value="CCE64694.1"/>
    <property type="molecule type" value="Genomic_DNA"/>
</dbReference>
<name>G8BXR6_TETPH</name>
<sequence>MVNRTLIKNSKFTIPNQFTLTQALELLYIIIEKQYGNLKIRYAKMEEGIDVSVDDVTKLYKATTSLLDDLYVSLFVIEDCFKCDNLLNRETWANTEVSHIIDDFFILNEDIRVARLNSKAFLLEHRNRYNFLQKFNALGINKSNFKKDDEEEEYIFREAREIRRYREIKQTNEIKNEREKQVLLEKTIELRLRNELQKEFEKKLETERKKLINKYASLSKAMEPIKPKSTVKNSKGSGSLPPPPPPPSANMDRASNVKLTRRSLEVSKALNDQTNNINSQRTSFDIHDIGRAANLAWTSNSGVERSNINKSKNTSLPRRTRSSEAIKSNYEAIKVGIQGKSISSQNKVATKTKQENLISETRKISKQSVKPKTKGNPSKLISDNKTNGNVAMTGGKEDTTKSLLEIRIAQVMKSLVGVDKGACELILNNILVQNDVVHWDDIAGLNSTKEALKEAVEYPFLRPDLFMGLREPISGLLLFGPPGTGKTMVAKAVATESNSTFFSISASSLLSKYLGESEKLIKALFYLAKKLAPSIIFIDEIDSLLTSRSANENESSRRIKTELLIKWSSISNATTKEVDDESEDNRVLVLGATNLPWEIDEAARRRFTRRLYIPLPGLETRLYHLKKLLQHQKHHITDEQFLKIAEYLDGYSGSDITALAKESAMGPIRELEGNLLDVNVTSIRGVTEEDFLNALNIIKKSVSSKSLDDYERWSSSFGSSGD</sequence>
<dbReference type="Proteomes" id="UP000005666">
    <property type="component" value="Chromosome 9"/>
</dbReference>
<dbReference type="Pfam" id="PF17862">
    <property type="entry name" value="AAA_lid_3"/>
    <property type="match status" value="1"/>
</dbReference>
<dbReference type="GO" id="GO:0005938">
    <property type="term" value="C:cell cortex"/>
    <property type="evidence" value="ECO:0007669"/>
    <property type="project" value="EnsemblFungi"/>
</dbReference>
<dbReference type="PANTHER" id="PTHR23074">
    <property type="entry name" value="AAA DOMAIN-CONTAINING"/>
    <property type="match status" value="1"/>
</dbReference>
<proteinExistence type="inferred from homology"/>
<dbReference type="InterPro" id="IPR050304">
    <property type="entry name" value="MT-severing_AAA_ATPase"/>
</dbReference>
<feature type="compositionally biased region" description="Polar residues" evidence="4">
    <location>
        <begin position="304"/>
        <end position="317"/>
    </location>
</feature>
<dbReference type="InterPro" id="IPR003959">
    <property type="entry name" value="ATPase_AAA_core"/>
</dbReference>
<dbReference type="RefSeq" id="XP_003687128.1">
    <property type="nucleotide sequence ID" value="XM_003687080.1"/>
</dbReference>
<dbReference type="GO" id="GO:0016887">
    <property type="term" value="F:ATP hydrolysis activity"/>
    <property type="evidence" value="ECO:0007669"/>
    <property type="project" value="InterPro"/>
</dbReference>
<dbReference type="InterPro" id="IPR041569">
    <property type="entry name" value="AAA_lid_3"/>
</dbReference>
<dbReference type="OMA" id="WANTEVS"/>
<feature type="compositionally biased region" description="Polar residues" evidence="4">
    <location>
        <begin position="366"/>
        <end position="390"/>
    </location>
</feature>
<keyword evidence="2" id="KW-0547">Nucleotide-binding</keyword>
<evidence type="ECO:0000313" key="6">
    <source>
        <dbReference type="EMBL" id="CCE64694.1"/>
    </source>
</evidence>
<feature type="domain" description="AAA+ ATPase" evidence="5">
    <location>
        <begin position="472"/>
        <end position="617"/>
    </location>
</feature>
<feature type="region of interest" description="Disordered" evidence="4">
    <location>
        <begin position="304"/>
        <end position="323"/>
    </location>
</feature>
<dbReference type="FunFam" id="3.40.50.300:FF:000093">
    <property type="entry name" value="Fidgetin-like 1"/>
    <property type="match status" value="1"/>
</dbReference>
<dbReference type="eggNOG" id="KOG0740">
    <property type="taxonomic scope" value="Eukaryota"/>
</dbReference>
<dbReference type="PROSITE" id="PS00674">
    <property type="entry name" value="AAA"/>
    <property type="match status" value="1"/>
</dbReference>
<keyword evidence="7" id="KW-1185">Reference proteome</keyword>
<dbReference type="FunFam" id="1.10.8.60:FF:000022">
    <property type="entry name" value="Fidgetin like 1"/>
    <property type="match status" value="1"/>
</dbReference>
<feature type="region of interest" description="Disordered" evidence="4">
    <location>
        <begin position="363"/>
        <end position="394"/>
    </location>
</feature>
<evidence type="ECO:0000313" key="7">
    <source>
        <dbReference type="Proteomes" id="UP000005666"/>
    </source>
</evidence>
<evidence type="ECO:0000256" key="1">
    <source>
        <dbReference type="ARBA" id="ARBA00006914"/>
    </source>
</evidence>
<organism evidence="6 7">
    <name type="scientific">Tetrapisispora phaffii (strain ATCC 24235 / CBS 4417 / NBRC 1672 / NRRL Y-8282 / UCD 70-5)</name>
    <name type="common">Yeast</name>
    <name type="synonym">Fabospora phaffii</name>
    <dbReference type="NCBI Taxonomy" id="1071381"/>
    <lineage>
        <taxon>Eukaryota</taxon>
        <taxon>Fungi</taxon>
        <taxon>Dikarya</taxon>
        <taxon>Ascomycota</taxon>
        <taxon>Saccharomycotina</taxon>
        <taxon>Saccharomycetes</taxon>
        <taxon>Saccharomycetales</taxon>
        <taxon>Saccharomycetaceae</taxon>
        <taxon>Tetrapisispora</taxon>
    </lineage>
</organism>
<dbReference type="KEGG" id="tpf:TPHA_0I01900"/>
<evidence type="ECO:0000259" key="5">
    <source>
        <dbReference type="SMART" id="SM00382"/>
    </source>
</evidence>
<dbReference type="SMART" id="SM00382">
    <property type="entry name" value="AAA"/>
    <property type="match status" value="1"/>
</dbReference>
<dbReference type="STRING" id="1071381.G8BXR6"/>
<dbReference type="InterPro" id="IPR003960">
    <property type="entry name" value="ATPase_AAA_CS"/>
</dbReference>
<dbReference type="GeneID" id="11532909"/>
<dbReference type="AlphaFoldDB" id="G8BXR6"/>
<dbReference type="SUPFAM" id="SSF52540">
    <property type="entry name" value="P-loop containing nucleoside triphosphate hydrolases"/>
    <property type="match status" value="1"/>
</dbReference>
<keyword evidence="3" id="KW-0067">ATP-binding</keyword>
<evidence type="ECO:0000256" key="2">
    <source>
        <dbReference type="ARBA" id="ARBA00022741"/>
    </source>
</evidence>
<dbReference type="Gene3D" id="3.40.50.300">
    <property type="entry name" value="P-loop containing nucleotide triphosphate hydrolases"/>
    <property type="match status" value="1"/>
</dbReference>
<dbReference type="GO" id="GO:0005524">
    <property type="term" value="F:ATP binding"/>
    <property type="evidence" value="ECO:0007669"/>
    <property type="project" value="UniProtKB-KW"/>
</dbReference>
<dbReference type="OrthoDB" id="10251136at2759"/>
<dbReference type="GO" id="GO:0045727">
    <property type="term" value="P:positive regulation of translation"/>
    <property type="evidence" value="ECO:0007669"/>
    <property type="project" value="EnsemblFungi"/>
</dbReference>
<accession>G8BXR6</accession>
<dbReference type="Pfam" id="PF00004">
    <property type="entry name" value="AAA"/>
    <property type="match status" value="1"/>
</dbReference>
<reference evidence="6 7" key="1">
    <citation type="journal article" date="2011" name="Proc. Natl. Acad. Sci. U.S.A.">
        <title>Evolutionary erosion of yeast sex chromosomes by mating-type switching accidents.</title>
        <authorList>
            <person name="Gordon J.L."/>
            <person name="Armisen D."/>
            <person name="Proux-Wera E."/>
            <person name="Oheigeartaigh S.S."/>
            <person name="Byrne K.P."/>
            <person name="Wolfe K.H."/>
        </authorList>
    </citation>
    <scope>NUCLEOTIDE SEQUENCE [LARGE SCALE GENOMIC DNA]</scope>
    <source>
        <strain evidence="7">ATCC 24235 / CBS 4417 / NBRC 1672 / NRRL Y-8282 / UCD 70-5</strain>
    </source>
</reference>
<dbReference type="HOGENOM" id="CLU_000688_15_3_1"/>
<evidence type="ECO:0000256" key="4">
    <source>
        <dbReference type="SAM" id="MobiDB-lite"/>
    </source>
</evidence>
<dbReference type="InterPro" id="IPR027417">
    <property type="entry name" value="P-loop_NTPase"/>
</dbReference>
<protein>
    <recommendedName>
        <fullName evidence="5">AAA+ ATPase domain-containing protein</fullName>
    </recommendedName>
</protein>
<feature type="region of interest" description="Disordered" evidence="4">
    <location>
        <begin position="223"/>
        <end position="253"/>
    </location>
</feature>